<protein>
    <submittedName>
        <fullName evidence="2">Uncharacterized protein</fullName>
    </submittedName>
</protein>
<keyword evidence="3" id="KW-1185">Reference proteome</keyword>
<sequence length="126" mass="14623">MAVHYSGNNVKRHATSGQQINSPVSPQERAFSFYEQVICSEASDDIKKEALKSYSALVLKVTDSDIEIYKSNNNRDLEHQKESNKNNVERQKEANKYYLEGKKEDNSYMFKYNEFLSNQKITKNSK</sequence>
<proteinExistence type="predicted"/>
<organism evidence="2 3">
    <name type="scientific">Oceanisphaera profunda</name>
    <dbReference type="NCBI Taxonomy" id="1416627"/>
    <lineage>
        <taxon>Bacteria</taxon>
        <taxon>Pseudomonadati</taxon>
        <taxon>Pseudomonadota</taxon>
        <taxon>Gammaproteobacteria</taxon>
        <taxon>Aeromonadales</taxon>
        <taxon>Aeromonadaceae</taxon>
        <taxon>Oceanisphaera</taxon>
    </lineage>
</organism>
<dbReference type="EMBL" id="CP021377">
    <property type="protein sequence ID" value="ART83791.1"/>
    <property type="molecule type" value="Genomic_DNA"/>
</dbReference>
<dbReference type="AlphaFoldDB" id="A0A1Y0D884"/>
<reference evidence="2 3" key="1">
    <citation type="journal article" date="2014" name="Int. J. Syst. Evol. Microbiol.">
        <title>Oceanisphaera profunda sp. nov., a marine bacterium isolated from deep-sea sediment, and emended description of the genus Oceanisphaera.</title>
        <authorList>
            <person name="Xu Z."/>
            <person name="Zhang X.Y."/>
            <person name="Su H.N."/>
            <person name="Yu Z.C."/>
            <person name="Liu C."/>
            <person name="Li H."/>
            <person name="Chen X.L."/>
            <person name="Song X.Y."/>
            <person name="Xie B.B."/>
            <person name="Qin Q.L."/>
            <person name="Zhou B.C."/>
            <person name="Shi M."/>
            <person name="Huang Y."/>
            <person name="Zhang Y.Z."/>
        </authorList>
    </citation>
    <scope>NUCLEOTIDE SEQUENCE [LARGE SCALE GENOMIC DNA]</scope>
    <source>
        <strain evidence="2 3">SM1222</strain>
    </source>
</reference>
<dbReference type="Proteomes" id="UP000243937">
    <property type="component" value="Chromosome"/>
</dbReference>
<evidence type="ECO:0000313" key="3">
    <source>
        <dbReference type="Proteomes" id="UP000243937"/>
    </source>
</evidence>
<accession>A0A1Y0D884</accession>
<dbReference type="RefSeq" id="WP_087038469.1">
    <property type="nucleotide sequence ID" value="NZ_CP021377.1"/>
</dbReference>
<dbReference type="KEGG" id="opf:CBP31_15060"/>
<name>A0A1Y0D884_9GAMM</name>
<evidence type="ECO:0000313" key="2">
    <source>
        <dbReference type="EMBL" id="ART83791.1"/>
    </source>
</evidence>
<gene>
    <name evidence="2" type="ORF">CBP31_15060</name>
</gene>
<evidence type="ECO:0000256" key="1">
    <source>
        <dbReference type="SAM" id="MobiDB-lite"/>
    </source>
</evidence>
<feature type="region of interest" description="Disordered" evidence="1">
    <location>
        <begin position="72"/>
        <end position="95"/>
    </location>
</feature>
<feature type="region of interest" description="Disordered" evidence="1">
    <location>
        <begin position="1"/>
        <end position="23"/>
    </location>
</feature>
<feature type="compositionally biased region" description="Basic and acidic residues" evidence="1">
    <location>
        <begin position="73"/>
        <end position="95"/>
    </location>
</feature>